<dbReference type="STRING" id="1165689.SAMN02927914_00106"/>
<proteinExistence type="predicted"/>
<evidence type="ECO:0000313" key="1">
    <source>
        <dbReference type="EMBL" id="SDA39074.1"/>
    </source>
</evidence>
<dbReference type="RefSeq" id="WP_091574663.1">
    <property type="nucleotide sequence ID" value="NZ_FMXM01000002.1"/>
</dbReference>
<reference evidence="1 2" key="1">
    <citation type="submission" date="2016-10" db="EMBL/GenBank/DDBJ databases">
        <authorList>
            <person name="de Groot N.N."/>
        </authorList>
    </citation>
    <scope>NUCLEOTIDE SEQUENCE [LARGE SCALE GENOMIC DNA]</scope>
    <source>
        <strain evidence="1 2">CGMCC 1.12097</strain>
    </source>
</reference>
<gene>
    <name evidence="1" type="ORF">SAMN02927914_00106</name>
</gene>
<dbReference type="OrthoDB" id="8117225at2"/>
<accession>A0A1G5UZP4</accession>
<organism evidence="1 2">
    <name type="scientific">Mesorhizobium qingshengii</name>
    <dbReference type="NCBI Taxonomy" id="1165689"/>
    <lineage>
        <taxon>Bacteria</taxon>
        <taxon>Pseudomonadati</taxon>
        <taxon>Pseudomonadota</taxon>
        <taxon>Alphaproteobacteria</taxon>
        <taxon>Hyphomicrobiales</taxon>
        <taxon>Phyllobacteriaceae</taxon>
        <taxon>Mesorhizobium</taxon>
    </lineage>
</organism>
<sequence length="132" mass="13943">MSRGFLDDIAGSKRLRMAIAGKNARDMSLPTNHVAFDSDWLGAAGIALTGTFTISANASPNTSFVTWATLGAKPLAEIAFLKSGFYTNIADGDFGTTTSVTLIVGPTGITGDCKNLNYPVVVAYVIYRIFPT</sequence>
<dbReference type="EMBL" id="FMXM01000002">
    <property type="protein sequence ID" value="SDA39074.1"/>
    <property type="molecule type" value="Genomic_DNA"/>
</dbReference>
<dbReference type="AlphaFoldDB" id="A0A1G5UZP4"/>
<dbReference type="Proteomes" id="UP000198588">
    <property type="component" value="Unassembled WGS sequence"/>
</dbReference>
<evidence type="ECO:0000313" key="2">
    <source>
        <dbReference type="Proteomes" id="UP000198588"/>
    </source>
</evidence>
<name>A0A1G5UZP4_9HYPH</name>
<protein>
    <submittedName>
        <fullName evidence="1">Uncharacterized protein</fullName>
    </submittedName>
</protein>